<dbReference type="Gene3D" id="3.40.462.20">
    <property type="match status" value="1"/>
</dbReference>
<dbReference type="GO" id="GO:0016491">
    <property type="term" value="F:oxidoreductase activity"/>
    <property type="evidence" value="ECO:0007669"/>
    <property type="project" value="UniProtKB-KW"/>
</dbReference>
<reference evidence="7" key="1">
    <citation type="journal article" date="2023" name="Mol. Phylogenet. Evol.">
        <title>Genome-scale phylogeny and comparative genomics of the fungal order Sordariales.</title>
        <authorList>
            <person name="Hensen N."/>
            <person name="Bonometti L."/>
            <person name="Westerberg I."/>
            <person name="Brannstrom I.O."/>
            <person name="Guillou S."/>
            <person name="Cros-Aarteil S."/>
            <person name="Calhoun S."/>
            <person name="Haridas S."/>
            <person name="Kuo A."/>
            <person name="Mondo S."/>
            <person name="Pangilinan J."/>
            <person name="Riley R."/>
            <person name="LaButti K."/>
            <person name="Andreopoulos B."/>
            <person name="Lipzen A."/>
            <person name="Chen C."/>
            <person name="Yan M."/>
            <person name="Daum C."/>
            <person name="Ng V."/>
            <person name="Clum A."/>
            <person name="Steindorff A."/>
            <person name="Ohm R.A."/>
            <person name="Martin F."/>
            <person name="Silar P."/>
            <person name="Natvig D.O."/>
            <person name="Lalanne C."/>
            <person name="Gautier V."/>
            <person name="Ament-Velasquez S.L."/>
            <person name="Kruys A."/>
            <person name="Hutchinson M.I."/>
            <person name="Powell A.J."/>
            <person name="Barry K."/>
            <person name="Miller A.N."/>
            <person name="Grigoriev I.V."/>
            <person name="Debuchy R."/>
            <person name="Gladieux P."/>
            <person name="Hiltunen Thoren M."/>
            <person name="Johannesson H."/>
        </authorList>
    </citation>
    <scope>NUCLEOTIDE SEQUENCE</scope>
    <source>
        <strain evidence="7">CBS 508.74</strain>
    </source>
</reference>
<dbReference type="InterPro" id="IPR016169">
    <property type="entry name" value="FAD-bd_PCMH_sub2"/>
</dbReference>
<dbReference type="InterPro" id="IPR036318">
    <property type="entry name" value="FAD-bd_PCMH-like_sf"/>
</dbReference>
<evidence type="ECO:0000256" key="1">
    <source>
        <dbReference type="ARBA" id="ARBA00005466"/>
    </source>
</evidence>
<dbReference type="Pfam" id="PF08031">
    <property type="entry name" value="BBE"/>
    <property type="match status" value="1"/>
</dbReference>
<accession>A0AAN6YTG7</accession>
<dbReference type="EMBL" id="MU853339">
    <property type="protein sequence ID" value="KAK4113332.1"/>
    <property type="molecule type" value="Genomic_DNA"/>
</dbReference>
<dbReference type="Gene3D" id="3.30.465.10">
    <property type="match status" value="1"/>
</dbReference>
<dbReference type="GeneID" id="89943254"/>
<dbReference type="PROSITE" id="PS51387">
    <property type="entry name" value="FAD_PCMH"/>
    <property type="match status" value="1"/>
</dbReference>
<dbReference type="SUPFAM" id="SSF56176">
    <property type="entry name" value="FAD-binding/transporter-associated domain-like"/>
    <property type="match status" value="1"/>
</dbReference>
<protein>
    <submittedName>
        <fullName evidence="7">FAD-binding domain-containing protein</fullName>
    </submittedName>
</protein>
<feature type="domain" description="FAD-binding PCMH-type" evidence="6">
    <location>
        <begin position="76"/>
        <end position="247"/>
    </location>
</feature>
<dbReference type="GO" id="GO:0071949">
    <property type="term" value="F:FAD binding"/>
    <property type="evidence" value="ECO:0007669"/>
    <property type="project" value="InterPro"/>
</dbReference>
<dbReference type="RefSeq" id="XP_064670902.1">
    <property type="nucleotide sequence ID" value="XM_064819128.1"/>
</dbReference>
<dbReference type="InterPro" id="IPR006094">
    <property type="entry name" value="Oxid_FAD_bind_N"/>
</dbReference>
<evidence type="ECO:0000259" key="6">
    <source>
        <dbReference type="PROSITE" id="PS51387"/>
    </source>
</evidence>
<gene>
    <name evidence="7" type="ORF">N656DRAFT_844266</name>
</gene>
<dbReference type="InterPro" id="IPR012951">
    <property type="entry name" value="BBE"/>
</dbReference>
<evidence type="ECO:0000313" key="8">
    <source>
        <dbReference type="Proteomes" id="UP001302812"/>
    </source>
</evidence>
<dbReference type="InterPro" id="IPR016166">
    <property type="entry name" value="FAD-bd_PCMH"/>
</dbReference>
<comment type="caution">
    <text evidence="7">The sequence shown here is derived from an EMBL/GenBank/DDBJ whole genome shotgun (WGS) entry which is preliminary data.</text>
</comment>
<organism evidence="7 8">
    <name type="scientific">Canariomyces notabilis</name>
    <dbReference type="NCBI Taxonomy" id="2074819"/>
    <lineage>
        <taxon>Eukaryota</taxon>
        <taxon>Fungi</taxon>
        <taxon>Dikarya</taxon>
        <taxon>Ascomycota</taxon>
        <taxon>Pezizomycotina</taxon>
        <taxon>Sordariomycetes</taxon>
        <taxon>Sordariomycetidae</taxon>
        <taxon>Sordariales</taxon>
        <taxon>Chaetomiaceae</taxon>
        <taxon>Canariomyces</taxon>
    </lineage>
</organism>
<keyword evidence="3" id="KW-0274">FAD</keyword>
<evidence type="ECO:0000256" key="5">
    <source>
        <dbReference type="SAM" id="SignalP"/>
    </source>
</evidence>
<dbReference type="AlphaFoldDB" id="A0AAN6YTG7"/>
<feature type="chain" id="PRO_5042814050" evidence="5">
    <location>
        <begin position="22"/>
        <end position="515"/>
    </location>
</feature>
<reference evidence="7" key="2">
    <citation type="submission" date="2023-05" db="EMBL/GenBank/DDBJ databases">
        <authorList>
            <consortium name="Lawrence Berkeley National Laboratory"/>
            <person name="Steindorff A."/>
            <person name="Hensen N."/>
            <person name="Bonometti L."/>
            <person name="Westerberg I."/>
            <person name="Brannstrom I.O."/>
            <person name="Guillou S."/>
            <person name="Cros-Aarteil S."/>
            <person name="Calhoun S."/>
            <person name="Haridas S."/>
            <person name="Kuo A."/>
            <person name="Mondo S."/>
            <person name="Pangilinan J."/>
            <person name="Riley R."/>
            <person name="Labutti K."/>
            <person name="Andreopoulos B."/>
            <person name="Lipzen A."/>
            <person name="Chen C."/>
            <person name="Yanf M."/>
            <person name="Daum C."/>
            <person name="Ng V."/>
            <person name="Clum A."/>
            <person name="Ohm R."/>
            <person name="Martin F."/>
            <person name="Silar P."/>
            <person name="Natvig D."/>
            <person name="Lalanne C."/>
            <person name="Gautier V."/>
            <person name="Ament-Velasquez S.L."/>
            <person name="Kruys A."/>
            <person name="Hutchinson M.I."/>
            <person name="Powell A.J."/>
            <person name="Barry K."/>
            <person name="Miller A.N."/>
            <person name="Grigoriev I.V."/>
            <person name="Debuchy R."/>
            <person name="Gladieux P."/>
            <person name="Thoren M.H."/>
            <person name="Johannesson H."/>
        </authorList>
    </citation>
    <scope>NUCLEOTIDE SEQUENCE</scope>
    <source>
        <strain evidence="7">CBS 508.74</strain>
    </source>
</reference>
<keyword evidence="8" id="KW-1185">Reference proteome</keyword>
<keyword evidence="4" id="KW-0560">Oxidoreductase</keyword>
<evidence type="ECO:0000256" key="2">
    <source>
        <dbReference type="ARBA" id="ARBA00022630"/>
    </source>
</evidence>
<evidence type="ECO:0000313" key="7">
    <source>
        <dbReference type="EMBL" id="KAK4113332.1"/>
    </source>
</evidence>
<evidence type="ECO:0000256" key="4">
    <source>
        <dbReference type="ARBA" id="ARBA00023002"/>
    </source>
</evidence>
<name>A0AAN6YTG7_9PEZI</name>
<keyword evidence="5" id="KW-0732">Signal</keyword>
<evidence type="ECO:0000256" key="3">
    <source>
        <dbReference type="ARBA" id="ARBA00022827"/>
    </source>
</evidence>
<dbReference type="Pfam" id="PF01565">
    <property type="entry name" value="FAD_binding_4"/>
    <property type="match status" value="1"/>
</dbReference>
<sequence>MKILASLVLSILSTAPTFVAGAPTTPRYFERAPITRLNLTSAEVQRELGALVSDTTVIFGPEDSRFAVATERWNRFAVPQIQVVIAPGQESDVPTIVKYCNDNSIPFLTINRGHGNPQSLGTFNGVQINMMNLLQITIQPDGKSAWFQGGVYGGLVTKYLWDHGYVTTTGSCDCVGLMGAGLGGGHGRHEGLYGMVSDNIRQLNVVLGNGTAIRVNSTSNSDLLWAMKGAGHNFGIVTSFEMNIFPRGPDTWHYHNYVWRGDKLEALFTALNAFHNNGSTPVNMTANFGNFFMNTTITPDEPVIWWTFAYRGSAADAERLLAPFNAIGSVYEESGDVPYPGISHAQQTGLEDFICIPGNIRITSTAGLQVYNVTAERQIFEGFKRRVRKEPELAAGTAILHEGYSTAAVGTFDSASSAYPFRADHHLMLFDAIVPPNNKKLEKAAWKWADEVRELWNKGQPGRPVDAYVNYANGFEPLEQIYGQEPWRLQRLRALKRKYDPQNRFRYYNPIVKGD</sequence>
<dbReference type="Proteomes" id="UP001302812">
    <property type="component" value="Unassembled WGS sequence"/>
</dbReference>
<dbReference type="PANTHER" id="PTHR42973">
    <property type="entry name" value="BINDING OXIDOREDUCTASE, PUTATIVE (AFU_ORTHOLOGUE AFUA_1G17690)-RELATED"/>
    <property type="match status" value="1"/>
</dbReference>
<comment type="similarity">
    <text evidence="1">Belongs to the oxygen-dependent FAD-linked oxidoreductase family.</text>
</comment>
<dbReference type="PANTHER" id="PTHR42973:SF8">
    <property type="entry name" value="FAD-BINDING PCMH-TYPE DOMAIN-CONTAINING PROTEIN"/>
    <property type="match status" value="1"/>
</dbReference>
<dbReference type="InterPro" id="IPR050416">
    <property type="entry name" value="FAD-linked_Oxidoreductase"/>
</dbReference>
<feature type="signal peptide" evidence="5">
    <location>
        <begin position="1"/>
        <end position="21"/>
    </location>
</feature>
<proteinExistence type="inferred from homology"/>
<keyword evidence="2" id="KW-0285">Flavoprotein</keyword>